<reference evidence="1" key="1">
    <citation type="submission" date="2023-10" db="EMBL/GenBank/DDBJ databases">
        <authorList>
            <person name="Chen Y."/>
            <person name="Shah S."/>
            <person name="Dougan E. K."/>
            <person name="Thang M."/>
            <person name="Chan C."/>
        </authorList>
    </citation>
    <scope>NUCLEOTIDE SEQUENCE [LARGE SCALE GENOMIC DNA]</scope>
</reference>
<accession>A0ABN9UT34</accession>
<gene>
    <name evidence="1" type="ORF">PCOR1329_LOCUS51410</name>
</gene>
<keyword evidence="2" id="KW-1185">Reference proteome</keyword>
<name>A0ABN9UT34_9DINO</name>
<evidence type="ECO:0000313" key="2">
    <source>
        <dbReference type="Proteomes" id="UP001189429"/>
    </source>
</evidence>
<sequence length="441" mass="45426">MAWRDTEGAAAAPRRRRAAAAQAERAVIVSAAVQAAVAAGVQAALQTQAIPADGCGGAELAALEKQDCTMDELREWYEDGGDKGSAYQAEISKDQLEVLTSFGVPDGSYFIGVRRGRKVVKVFDFMGHQLSLTNDIELNLGQEQDEENEETAAGIGGGSIGGCEVGATGNIFGDTWMNGEAVTAAGIGGSGIGGCEVGAGGKILEETELDGEAVFDETEMNGEAVTATGIGGGGIGGCEVGAAGKTLEETEFDGEAVTAAGIGGGGGGIGGCEVGATGKIFGESEMTDAAVAADSSLEAPVCGMAGKMEDESDDDEVYEFGVEVKNSFSAFVEGGGELKEIPPFPNLVGKAALASAEQVIEFGDDGKQWRYDDRGALQKAVQAGSEKSSACGDVGRQDEGHKHDMYDHLSTEAAVAEAVKRFGVEWAKMHLKEEWVSTYLD</sequence>
<proteinExistence type="predicted"/>
<dbReference type="Proteomes" id="UP001189429">
    <property type="component" value="Unassembled WGS sequence"/>
</dbReference>
<protein>
    <submittedName>
        <fullName evidence="1">Uncharacterized protein</fullName>
    </submittedName>
</protein>
<dbReference type="EMBL" id="CAUYUJ010016236">
    <property type="protein sequence ID" value="CAK0863212.1"/>
    <property type="molecule type" value="Genomic_DNA"/>
</dbReference>
<organism evidence="1 2">
    <name type="scientific">Prorocentrum cordatum</name>
    <dbReference type="NCBI Taxonomy" id="2364126"/>
    <lineage>
        <taxon>Eukaryota</taxon>
        <taxon>Sar</taxon>
        <taxon>Alveolata</taxon>
        <taxon>Dinophyceae</taxon>
        <taxon>Prorocentrales</taxon>
        <taxon>Prorocentraceae</taxon>
        <taxon>Prorocentrum</taxon>
    </lineage>
</organism>
<evidence type="ECO:0000313" key="1">
    <source>
        <dbReference type="EMBL" id="CAK0863212.1"/>
    </source>
</evidence>
<comment type="caution">
    <text evidence="1">The sequence shown here is derived from an EMBL/GenBank/DDBJ whole genome shotgun (WGS) entry which is preliminary data.</text>
</comment>